<accession>D1AYT1</accession>
<dbReference type="SUPFAM" id="SSF46785">
    <property type="entry name" value="Winged helix' DNA-binding domain"/>
    <property type="match status" value="1"/>
</dbReference>
<evidence type="ECO:0000313" key="3">
    <source>
        <dbReference type="Proteomes" id="UP000002072"/>
    </source>
</evidence>
<dbReference type="RefSeq" id="WP_012859006.1">
    <property type="nucleotide sequence ID" value="NC_013515.1"/>
</dbReference>
<dbReference type="STRING" id="519441.Smon_0992"/>
<dbReference type="PANTHER" id="PTHR34293:SF1">
    <property type="entry name" value="HTH-TYPE TRANSCRIPTIONAL REGULATOR TRMBL2"/>
    <property type="match status" value="1"/>
</dbReference>
<proteinExistence type="predicted"/>
<dbReference type="AlphaFoldDB" id="D1AYT1"/>
<dbReference type="HOGENOM" id="CLU_1395483_0_0_0"/>
<protein>
    <submittedName>
        <fullName evidence="2">Transcriptional regulator, TrmB</fullName>
    </submittedName>
</protein>
<dbReference type="Gene3D" id="1.10.10.10">
    <property type="entry name" value="Winged helix-like DNA-binding domain superfamily/Winged helix DNA-binding domain"/>
    <property type="match status" value="1"/>
</dbReference>
<feature type="domain" description="Transcription regulator TrmB N-terminal" evidence="1">
    <location>
        <begin position="12"/>
        <end position="78"/>
    </location>
</feature>
<dbReference type="InterPro" id="IPR051797">
    <property type="entry name" value="TrmB-like"/>
</dbReference>
<dbReference type="InterPro" id="IPR036388">
    <property type="entry name" value="WH-like_DNA-bd_sf"/>
</dbReference>
<dbReference type="CDD" id="cd00090">
    <property type="entry name" value="HTH_ARSR"/>
    <property type="match status" value="1"/>
</dbReference>
<keyword evidence="3" id="KW-1185">Reference proteome</keyword>
<evidence type="ECO:0000259" key="1">
    <source>
        <dbReference type="Pfam" id="PF01978"/>
    </source>
</evidence>
<dbReference type="InterPro" id="IPR011991">
    <property type="entry name" value="ArsR-like_HTH"/>
</dbReference>
<dbReference type="PANTHER" id="PTHR34293">
    <property type="entry name" value="HTH-TYPE TRANSCRIPTIONAL REGULATOR TRMBL2"/>
    <property type="match status" value="1"/>
</dbReference>
<dbReference type="InterPro" id="IPR002831">
    <property type="entry name" value="Tscrpt_reg_TrmB_N"/>
</dbReference>
<dbReference type="KEGG" id="smf:Smon_0992"/>
<dbReference type="OrthoDB" id="95345at2"/>
<organism evidence="2 3">
    <name type="scientific">Streptobacillus moniliformis (strain ATCC 14647 / DSM 12112 / NCTC 10651 / 9901)</name>
    <dbReference type="NCBI Taxonomy" id="519441"/>
    <lineage>
        <taxon>Bacteria</taxon>
        <taxon>Fusobacteriati</taxon>
        <taxon>Fusobacteriota</taxon>
        <taxon>Fusobacteriia</taxon>
        <taxon>Fusobacteriales</taxon>
        <taxon>Leptotrichiaceae</taxon>
        <taxon>Streptobacillus</taxon>
    </lineage>
</organism>
<dbReference type="Proteomes" id="UP000002072">
    <property type="component" value="Chromosome"/>
</dbReference>
<dbReference type="Pfam" id="PF01978">
    <property type="entry name" value="TrmB"/>
    <property type="match status" value="1"/>
</dbReference>
<dbReference type="eggNOG" id="COG1378">
    <property type="taxonomic scope" value="Bacteria"/>
</dbReference>
<dbReference type="GeneID" id="29673168"/>
<sequence>MDKELIFNQLVDIGFTDIEAKIYLYLIKHPGENPTQISKEIDVSRSSVYKSMKIMEKKGIIKLHPTNDDSKNYSVIDPSIYLNKFEKEIAETINSLKMSLDSLYSQYNMDGIYLFDRVDNLTYKIIELIKTTENILIVVGNIYDEIFRNIIKDLEEKNVLVYINEETSTDELVLIKDNKEMVLKDSNSMLYTKNILLINQISKRIKMEMEK</sequence>
<dbReference type="InterPro" id="IPR036390">
    <property type="entry name" value="WH_DNA-bd_sf"/>
</dbReference>
<name>D1AYT1_STRM9</name>
<gene>
    <name evidence="2" type="ordered locus">Smon_0992</name>
</gene>
<evidence type="ECO:0000313" key="2">
    <source>
        <dbReference type="EMBL" id="ACZ01457.1"/>
    </source>
</evidence>
<dbReference type="EMBL" id="CP001779">
    <property type="protein sequence ID" value="ACZ01457.1"/>
    <property type="molecule type" value="Genomic_DNA"/>
</dbReference>
<reference evidence="2 3" key="1">
    <citation type="journal article" date="2009" name="Stand. Genomic Sci.">
        <title>Complete genome sequence of Streptobacillus moniliformis type strain (9901T).</title>
        <authorList>
            <person name="Nolan M."/>
            <person name="Gronow S."/>
            <person name="Lapidus A."/>
            <person name="Ivanova N."/>
            <person name="Copeland A."/>
            <person name="Lucas S."/>
            <person name="Del Rio T.G."/>
            <person name="Chen F."/>
            <person name="Tice H."/>
            <person name="Pitluck S."/>
            <person name="Cheng J.F."/>
            <person name="Sims D."/>
            <person name="Meincke L."/>
            <person name="Bruce D."/>
            <person name="Goodwin L."/>
            <person name="Brettin T."/>
            <person name="Han C."/>
            <person name="Detter J.C."/>
            <person name="Ovchinikova G."/>
            <person name="Pati A."/>
            <person name="Mavromatis K."/>
            <person name="Mikhailova N."/>
            <person name="Chen A."/>
            <person name="Palaniappan K."/>
            <person name="Land M."/>
            <person name="Hauser L."/>
            <person name="Chang Y.J."/>
            <person name="Jeffries C.D."/>
            <person name="Rohde M."/>
            <person name="Sproer C."/>
            <person name="Goker M."/>
            <person name="Bristow J."/>
            <person name="Eisen J.A."/>
            <person name="Markowitz V."/>
            <person name="Hugenholtz P."/>
            <person name="Kyrpides N.C."/>
            <person name="Klenk H.P."/>
            <person name="Chain P."/>
        </authorList>
    </citation>
    <scope>NUCLEOTIDE SEQUENCE [LARGE SCALE GENOMIC DNA]</scope>
    <source>
        <strain evidence="3">ATCC 14647 / DSM 12112 / NCTC 10651 / 9901</strain>
    </source>
</reference>